<sequence length="335" mass="37370">MLSTKTDANHSPAQEVVSGRPDWGAQGPLPAELIDIILSDLEGDTETLRICTTVARGWLPCARHYLSQDSTFRLLHHSGAAQDLSALISSPYCSILPYVTDLTIDIAWSRVGLLQTSIKLLPASTPVRILWLHNAAWDAVRLPDREYLLSRFSSITKLQLHQIECPISEMQTTIWRYAAHGLRAGNSEAIRSLLGDAVPAKIKAPREQPGGISSTITVVRLNPTRFVHFGQLPPAISVEMTCLHFNLRLRRLHFDDTDFISFVPWMAGLDAMPPLEYLHISITPRVDLRTRPLERLLSLLSPSIKHLTFGILPMPQHLERGTAELSVADDIEVHQ</sequence>
<name>A0AAD7JGS2_9AGAR</name>
<reference evidence="2" key="1">
    <citation type="submission" date="2023-03" db="EMBL/GenBank/DDBJ databases">
        <title>Massive genome expansion in bonnet fungi (Mycena s.s.) driven by repeated elements and novel gene families across ecological guilds.</title>
        <authorList>
            <consortium name="Lawrence Berkeley National Laboratory"/>
            <person name="Harder C.B."/>
            <person name="Miyauchi S."/>
            <person name="Viragh M."/>
            <person name="Kuo A."/>
            <person name="Thoen E."/>
            <person name="Andreopoulos B."/>
            <person name="Lu D."/>
            <person name="Skrede I."/>
            <person name="Drula E."/>
            <person name="Henrissat B."/>
            <person name="Morin E."/>
            <person name="Kohler A."/>
            <person name="Barry K."/>
            <person name="LaButti K."/>
            <person name="Morin E."/>
            <person name="Salamov A."/>
            <person name="Lipzen A."/>
            <person name="Mereny Z."/>
            <person name="Hegedus B."/>
            <person name="Baldrian P."/>
            <person name="Stursova M."/>
            <person name="Weitz H."/>
            <person name="Taylor A."/>
            <person name="Grigoriev I.V."/>
            <person name="Nagy L.G."/>
            <person name="Martin F."/>
            <person name="Kauserud H."/>
        </authorList>
    </citation>
    <scope>NUCLEOTIDE SEQUENCE</scope>
    <source>
        <strain evidence="2">CBHHK188m</strain>
    </source>
</reference>
<gene>
    <name evidence="2" type="ORF">DFH07DRAFT_956157</name>
</gene>
<feature type="compositionally biased region" description="Polar residues" evidence="1">
    <location>
        <begin position="1"/>
        <end position="12"/>
    </location>
</feature>
<feature type="region of interest" description="Disordered" evidence="1">
    <location>
        <begin position="1"/>
        <end position="24"/>
    </location>
</feature>
<evidence type="ECO:0000313" key="2">
    <source>
        <dbReference type="EMBL" id="KAJ7764135.1"/>
    </source>
</evidence>
<evidence type="ECO:0000256" key="1">
    <source>
        <dbReference type="SAM" id="MobiDB-lite"/>
    </source>
</evidence>
<proteinExistence type="predicted"/>
<organism evidence="2 3">
    <name type="scientific">Mycena maculata</name>
    <dbReference type="NCBI Taxonomy" id="230809"/>
    <lineage>
        <taxon>Eukaryota</taxon>
        <taxon>Fungi</taxon>
        <taxon>Dikarya</taxon>
        <taxon>Basidiomycota</taxon>
        <taxon>Agaricomycotina</taxon>
        <taxon>Agaricomycetes</taxon>
        <taxon>Agaricomycetidae</taxon>
        <taxon>Agaricales</taxon>
        <taxon>Marasmiineae</taxon>
        <taxon>Mycenaceae</taxon>
        <taxon>Mycena</taxon>
    </lineage>
</organism>
<evidence type="ECO:0000313" key="3">
    <source>
        <dbReference type="Proteomes" id="UP001215280"/>
    </source>
</evidence>
<dbReference type="AlphaFoldDB" id="A0AAD7JGS2"/>
<dbReference type="EMBL" id="JARJLG010000038">
    <property type="protein sequence ID" value="KAJ7764135.1"/>
    <property type="molecule type" value="Genomic_DNA"/>
</dbReference>
<accession>A0AAD7JGS2</accession>
<keyword evidence="3" id="KW-1185">Reference proteome</keyword>
<dbReference type="Proteomes" id="UP001215280">
    <property type="component" value="Unassembled WGS sequence"/>
</dbReference>
<comment type="caution">
    <text evidence="2">The sequence shown here is derived from an EMBL/GenBank/DDBJ whole genome shotgun (WGS) entry which is preliminary data.</text>
</comment>
<protein>
    <submittedName>
        <fullName evidence="2">Uncharacterized protein</fullName>
    </submittedName>
</protein>